<evidence type="ECO:0000313" key="3">
    <source>
        <dbReference type="Proteomes" id="UP001251528"/>
    </source>
</evidence>
<keyword evidence="1" id="KW-1133">Transmembrane helix</keyword>
<sequence length="363" mass="39896">MAVPSKPPANKFVASMRGLYNPIGFSKGYNFILWFIFSGAMMGFCLARFMYLNYDGVYCSPDASTMNHAAPGECWKYNTKDVYKIGIKMHLYTIIPAGFLVCFQFVPFIRYKAILFHRINGYIVLLLSVAGTAGGLMIGRIAFGGGIEVQTAVGLLAIMFLISLAISLYNVKMLQLEQHRAWMLRAWFYSGSIITTRLITFITAQIISSKGTSTYYEAFQCDELASFYNTTESLIAKYPECRSTSAWVAVPANMNARSAENIGAALRSNFGMALWLALALHAIGVEVYLHLTPAEADRLRNVSYQRQLEAGFSNAGRAGLTTDRIGDAAIWTPANDKKDVAAVAPSVSNDSVMSASRSAVTRV</sequence>
<name>A0AAJ0CZC7_9HYPO</name>
<feature type="transmembrane region" description="Helical" evidence="1">
    <location>
        <begin position="89"/>
        <end position="109"/>
    </location>
</feature>
<keyword evidence="3" id="KW-1185">Reference proteome</keyword>
<accession>A0AAJ0CZC7</accession>
<evidence type="ECO:0008006" key="4">
    <source>
        <dbReference type="Google" id="ProtNLM"/>
    </source>
</evidence>
<feature type="transmembrane region" description="Helical" evidence="1">
    <location>
        <begin position="149"/>
        <end position="171"/>
    </location>
</feature>
<feature type="transmembrane region" description="Helical" evidence="1">
    <location>
        <begin position="272"/>
        <end position="291"/>
    </location>
</feature>
<proteinExistence type="predicted"/>
<dbReference type="InterPro" id="IPR018750">
    <property type="entry name" value="DUF2306_membrane"/>
</dbReference>
<evidence type="ECO:0000256" key="1">
    <source>
        <dbReference type="SAM" id="Phobius"/>
    </source>
</evidence>
<keyword evidence="1" id="KW-0472">Membrane</keyword>
<gene>
    <name evidence="2" type="ORF">QQS21_001686</name>
</gene>
<feature type="transmembrane region" description="Helical" evidence="1">
    <location>
        <begin position="121"/>
        <end position="143"/>
    </location>
</feature>
<keyword evidence="1" id="KW-0812">Transmembrane</keyword>
<dbReference type="AlphaFoldDB" id="A0AAJ0CZC7"/>
<feature type="transmembrane region" description="Helical" evidence="1">
    <location>
        <begin position="183"/>
        <end position="207"/>
    </location>
</feature>
<organism evidence="2 3">
    <name type="scientific">Conoideocrella luteorostrata</name>
    <dbReference type="NCBI Taxonomy" id="1105319"/>
    <lineage>
        <taxon>Eukaryota</taxon>
        <taxon>Fungi</taxon>
        <taxon>Dikarya</taxon>
        <taxon>Ascomycota</taxon>
        <taxon>Pezizomycotina</taxon>
        <taxon>Sordariomycetes</taxon>
        <taxon>Hypocreomycetidae</taxon>
        <taxon>Hypocreales</taxon>
        <taxon>Clavicipitaceae</taxon>
        <taxon>Conoideocrella</taxon>
    </lineage>
</organism>
<dbReference type="EMBL" id="JASWJB010000018">
    <property type="protein sequence ID" value="KAK2612260.1"/>
    <property type="molecule type" value="Genomic_DNA"/>
</dbReference>
<evidence type="ECO:0000313" key="2">
    <source>
        <dbReference type="EMBL" id="KAK2612260.1"/>
    </source>
</evidence>
<feature type="transmembrane region" description="Helical" evidence="1">
    <location>
        <begin position="31"/>
        <end position="51"/>
    </location>
</feature>
<reference evidence="2" key="1">
    <citation type="submission" date="2023-06" db="EMBL/GenBank/DDBJ databases">
        <title>Conoideocrella luteorostrata (Hypocreales: Clavicipitaceae), a potential biocontrol fungus for elongate hemlock scale in United States Christmas tree production areas.</title>
        <authorList>
            <person name="Barrett H."/>
            <person name="Lovett B."/>
            <person name="Macias A.M."/>
            <person name="Stajich J.E."/>
            <person name="Kasson M.T."/>
        </authorList>
    </citation>
    <scope>NUCLEOTIDE SEQUENCE</scope>
    <source>
        <strain evidence="2">ARSEF 14590</strain>
    </source>
</reference>
<dbReference type="Proteomes" id="UP001251528">
    <property type="component" value="Unassembled WGS sequence"/>
</dbReference>
<comment type="caution">
    <text evidence="2">The sequence shown here is derived from an EMBL/GenBank/DDBJ whole genome shotgun (WGS) entry which is preliminary data.</text>
</comment>
<protein>
    <recommendedName>
        <fullName evidence="4">Microtubule associated protein</fullName>
    </recommendedName>
</protein>
<dbReference type="Pfam" id="PF10067">
    <property type="entry name" value="DUF2306"/>
    <property type="match status" value="1"/>
</dbReference>